<sequence length="83" mass="9056">MKDTPPLTTARTRCSLERNVQMLPLKLRSKPDSCPSAVAEISNDDDPHGGGLRSASSKAFRVAVGVGEEGFRNAENIEEEREE</sequence>
<evidence type="ECO:0000313" key="3">
    <source>
        <dbReference type="Proteomes" id="UP000639772"/>
    </source>
</evidence>
<dbReference type="AlphaFoldDB" id="A0A835QQ95"/>
<accession>A0A835QQ95</accession>
<proteinExistence type="predicted"/>
<dbReference type="Proteomes" id="UP000639772">
    <property type="component" value="Unassembled WGS sequence"/>
</dbReference>
<dbReference type="EMBL" id="JADCNM010000008">
    <property type="protein sequence ID" value="KAG0471882.1"/>
    <property type="molecule type" value="Genomic_DNA"/>
</dbReference>
<gene>
    <name evidence="2" type="ORF">HPP92_016428</name>
</gene>
<protein>
    <submittedName>
        <fullName evidence="2">Uncharacterized protein</fullName>
    </submittedName>
</protein>
<feature type="region of interest" description="Disordered" evidence="1">
    <location>
        <begin position="28"/>
        <end position="55"/>
    </location>
</feature>
<evidence type="ECO:0000256" key="1">
    <source>
        <dbReference type="SAM" id="MobiDB-lite"/>
    </source>
</evidence>
<organism evidence="2 3">
    <name type="scientific">Vanilla planifolia</name>
    <name type="common">Vanilla</name>
    <dbReference type="NCBI Taxonomy" id="51239"/>
    <lineage>
        <taxon>Eukaryota</taxon>
        <taxon>Viridiplantae</taxon>
        <taxon>Streptophyta</taxon>
        <taxon>Embryophyta</taxon>
        <taxon>Tracheophyta</taxon>
        <taxon>Spermatophyta</taxon>
        <taxon>Magnoliopsida</taxon>
        <taxon>Liliopsida</taxon>
        <taxon>Asparagales</taxon>
        <taxon>Orchidaceae</taxon>
        <taxon>Vanilloideae</taxon>
        <taxon>Vanilleae</taxon>
        <taxon>Vanilla</taxon>
    </lineage>
</organism>
<comment type="caution">
    <text evidence="2">The sequence shown here is derived from an EMBL/GenBank/DDBJ whole genome shotgun (WGS) entry which is preliminary data.</text>
</comment>
<reference evidence="2 3" key="1">
    <citation type="journal article" date="2020" name="Nat. Food">
        <title>A phased Vanilla planifolia genome enables genetic improvement of flavour and production.</title>
        <authorList>
            <person name="Hasing T."/>
            <person name="Tang H."/>
            <person name="Brym M."/>
            <person name="Khazi F."/>
            <person name="Huang T."/>
            <person name="Chambers A.H."/>
        </authorList>
    </citation>
    <scope>NUCLEOTIDE SEQUENCE [LARGE SCALE GENOMIC DNA]</scope>
    <source>
        <tissue evidence="2">Leaf</tissue>
    </source>
</reference>
<evidence type="ECO:0000313" key="2">
    <source>
        <dbReference type="EMBL" id="KAG0471882.1"/>
    </source>
</evidence>
<name>A0A835QQ95_VANPL</name>